<comment type="function">
    <text evidence="2">Counteracts the endogenous Pycsar antiviral defense system. Phosphodiesterase that enables metal-dependent hydrolysis of host cyclic nucleotide Pycsar defense signals such as cCMP and cUMP.</text>
</comment>
<dbReference type="SUPFAM" id="SSF56281">
    <property type="entry name" value="Metallo-hydrolase/oxidoreductase"/>
    <property type="match status" value="1"/>
</dbReference>
<feature type="domain" description="Metallo-beta-lactamase" evidence="4">
    <location>
        <begin position="18"/>
        <end position="205"/>
    </location>
</feature>
<dbReference type="GO" id="GO:0016787">
    <property type="term" value="F:hydrolase activity"/>
    <property type="evidence" value="ECO:0007669"/>
    <property type="project" value="UniProtKB-KW"/>
</dbReference>
<reference evidence="6" key="1">
    <citation type="journal article" date="2019" name="Int. J. Syst. Evol. Microbiol.">
        <title>The Global Catalogue of Microorganisms (GCM) 10K type strain sequencing project: providing services to taxonomists for standard genome sequencing and annotation.</title>
        <authorList>
            <consortium name="The Broad Institute Genomics Platform"/>
            <consortium name="The Broad Institute Genome Sequencing Center for Infectious Disease"/>
            <person name="Wu L."/>
            <person name="Ma J."/>
        </authorList>
    </citation>
    <scope>NUCLEOTIDE SEQUENCE [LARGE SCALE GENOMIC DNA]</scope>
    <source>
        <strain evidence="6">KCTC 3950</strain>
    </source>
</reference>
<evidence type="ECO:0000256" key="2">
    <source>
        <dbReference type="ARBA" id="ARBA00034301"/>
    </source>
</evidence>
<evidence type="ECO:0000256" key="1">
    <source>
        <dbReference type="ARBA" id="ARBA00034221"/>
    </source>
</evidence>
<proteinExistence type="predicted"/>
<dbReference type="PANTHER" id="PTHR23131">
    <property type="entry name" value="ENDORIBONUCLEASE LACTB2"/>
    <property type="match status" value="1"/>
</dbReference>
<dbReference type="EMBL" id="JBHUME010000002">
    <property type="protein sequence ID" value="MFD2611435.1"/>
    <property type="molecule type" value="Genomic_DNA"/>
</dbReference>
<dbReference type="Gene3D" id="3.60.15.10">
    <property type="entry name" value="Ribonuclease Z/Hydroxyacylglutathione hydrolase-like"/>
    <property type="match status" value="1"/>
</dbReference>
<name>A0ABW5PAE3_9BACL</name>
<evidence type="ECO:0000313" key="5">
    <source>
        <dbReference type="EMBL" id="MFD2611435.1"/>
    </source>
</evidence>
<dbReference type="PANTHER" id="PTHR23131:SF0">
    <property type="entry name" value="ENDORIBONUCLEASE LACTB2"/>
    <property type="match status" value="1"/>
</dbReference>
<comment type="catalytic activity">
    <reaction evidence="1">
        <text>3',5'-cyclic CMP + H2O = CMP + H(+)</text>
        <dbReference type="Rhea" id="RHEA:72675"/>
        <dbReference type="ChEBI" id="CHEBI:15377"/>
        <dbReference type="ChEBI" id="CHEBI:15378"/>
        <dbReference type="ChEBI" id="CHEBI:58003"/>
        <dbReference type="ChEBI" id="CHEBI:60377"/>
    </reaction>
    <physiologicalReaction direction="left-to-right" evidence="1">
        <dbReference type="Rhea" id="RHEA:72676"/>
    </physiologicalReaction>
</comment>
<keyword evidence="6" id="KW-1185">Reference proteome</keyword>
<protein>
    <submittedName>
        <fullName evidence="5">MBL fold metallo-hydrolase</fullName>
        <ecNumber evidence="5">3.-.-.-</ecNumber>
    </submittedName>
</protein>
<dbReference type="InterPro" id="IPR001279">
    <property type="entry name" value="Metallo-B-lactamas"/>
</dbReference>
<organism evidence="5 6">
    <name type="scientific">Paenibacillus gansuensis</name>
    <dbReference type="NCBI Taxonomy" id="306542"/>
    <lineage>
        <taxon>Bacteria</taxon>
        <taxon>Bacillati</taxon>
        <taxon>Bacillota</taxon>
        <taxon>Bacilli</taxon>
        <taxon>Bacillales</taxon>
        <taxon>Paenibacillaceae</taxon>
        <taxon>Paenibacillus</taxon>
    </lineage>
</organism>
<evidence type="ECO:0000256" key="3">
    <source>
        <dbReference type="ARBA" id="ARBA00048505"/>
    </source>
</evidence>
<dbReference type="InterPro" id="IPR050662">
    <property type="entry name" value="Sec-metab_biosynth-thioest"/>
</dbReference>
<dbReference type="Proteomes" id="UP001597541">
    <property type="component" value="Unassembled WGS sequence"/>
</dbReference>
<comment type="caution">
    <text evidence="5">The sequence shown here is derived from an EMBL/GenBank/DDBJ whole genome shotgun (WGS) entry which is preliminary data.</text>
</comment>
<dbReference type="RefSeq" id="WP_377600042.1">
    <property type="nucleotide sequence ID" value="NZ_JBHUME010000002.1"/>
</dbReference>
<dbReference type="EC" id="3.-.-.-" evidence="5"/>
<keyword evidence="5" id="KW-0378">Hydrolase</keyword>
<dbReference type="InterPro" id="IPR036866">
    <property type="entry name" value="RibonucZ/Hydroxyglut_hydro"/>
</dbReference>
<dbReference type="Pfam" id="PF00753">
    <property type="entry name" value="Lactamase_B"/>
    <property type="match status" value="1"/>
</dbReference>
<gene>
    <name evidence="5" type="ORF">ACFSUF_03245</name>
</gene>
<sequence>MKKFSYDQTTVFQSAMFQTTSTVVELEDLILVVDPNSLPEEISEIRAHVDAVKGAKPVYVLFTHGDYDHIIGYNAFSDALTIGSAEMRDHPKKDFKVGLIREFDAAYYITREYEVEFPHLDYVIEQDGEQLTIGSTVLTFYKAPGHTRDSLFTIVGSLGLLLAGDYLSDFELPFMNDSSKAYEETMRKAERILDEHGIRLLVPGHGVPTEDRGEMAKRIAMADSYLQRLKEAVLREDDASLKEMEREFRFYSPMTVESHEENIKIMRREYQ</sequence>
<comment type="catalytic activity">
    <reaction evidence="3">
        <text>3',5'-cyclic UMP + H2O = UMP + H(+)</text>
        <dbReference type="Rhea" id="RHEA:70575"/>
        <dbReference type="ChEBI" id="CHEBI:15377"/>
        <dbReference type="ChEBI" id="CHEBI:15378"/>
        <dbReference type="ChEBI" id="CHEBI:57865"/>
        <dbReference type="ChEBI" id="CHEBI:184387"/>
    </reaction>
    <physiologicalReaction direction="left-to-right" evidence="3">
        <dbReference type="Rhea" id="RHEA:70576"/>
    </physiologicalReaction>
</comment>
<evidence type="ECO:0000313" key="6">
    <source>
        <dbReference type="Proteomes" id="UP001597541"/>
    </source>
</evidence>
<evidence type="ECO:0000259" key="4">
    <source>
        <dbReference type="SMART" id="SM00849"/>
    </source>
</evidence>
<accession>A0ABW5PAE3</accession>
<dbReference type="SMART" id="SM00849">
    <property type="entry name" value="Lactamase_B"/>
    <property type="match status" value="1"/>
</dbReference>